<dbReference type="RefSeq" id="WP_394844259.1">
    <property type="nucleotide sequence ID" value="NZ_CP089982.1"/>
</dbReference>
<dbReference type="EMBL" id="CP089982">
    <property type="protein sequence ID" value="WXA93659.1"/>
    <property type="molecule type" value="Genomic_DNA"/>
</dbReference>
<keyword evidence="2" id="KW-1185">Reference proteome</keyword>
<evidence type="ECO:0000313" key="2">
    <source>
        <dbReference type="Proteomes" id="UP001379533"/>
    </source>
</evidence>
<protein>
    <submittedName>
        <fullName evidence="1">Uncharacterized protein</fullName>
    </submittedName>
</protein>
<organism evidence="1 2">
    <name type="scientific">Pendulispora brunnea</name>
    <dbReference type="NCBI Taxonomy" id="2905690"/>
    <lineage>
        <taxon>Bacteria</taxon>
        <taxon>Pseudomonadati</taxon>
        <taxon>Myxococcota</taxon>
        <taxon>Myxococcia</taxon>
        <taxon>Myxococcales</taxon>
        <taxon>Sorangiineae</taxon>
        <taxon>Pendulisporaceae</taxon>
        <taxon>Pendulispora</taxon>
    </lineage>
</organism>
<name>A0ABZ2K4M6_9BACT</name>
<gene>
    <name evidence="1" type="ORF">LZC95_45300</name>
</gene>
<accession>A0ABZ2K4M6</accession>
<dbReference type="Proteomes" id="UP001379533">
    <property type="component" value="Chromosome"/>
</dbReference>
<evidence type="ECO:0000313" key="1">
    <source>
        <dbReference type="EMBL" id="WXA93659.1"/>
    </source>
</evidence>
<reference evidence="1 2" key="1">
    <citation type="submission" date="2021-12" db="EMBL/GenBank/DDBJ databases">
        <title>Discovery of the Pendulisporaceae a myxobacterial family with distinct sporulation behavior and unique specialized metabolism.</title>
        <authorList>
            <person name="Garcia R."/>
            <person name="Popoff A."/>
            <person name="Bader C.D."/>
            <person name="Loehr J."/>
            <person name="Walesch S."/>
            <person name="Walt C."/>
            <person name="Boldt J."/>
            <person name="Bunk B."/>
            <person name="Haeckl F.J.F.P.J."/>
            <person name="Gunesch A.P."/>
            <person name="Birkelbach J."/>
            <person name="Nuebel U."/>
            <person name="Pietschmann T."/>
            <person name="Bach T."/>
            <person name="Mueller R."/>
        </authorList>
    </citation>
    <scope>NUCLEOTIDE SEQUENCE [LARGE SCALE GENOMIC DNA]</scope>
    <source>
        <strain evidence="1 2">MSr12523</strain>
    </source>
</reference>
<sequence>MRATTDALLASTALLLIRPPWSWSLPQWLPIGSAFPSEDGKQDDAGRLPGEQVNAALAFSKHRPAPRPPGPRSSSIRTWSGGEWRKLGNSLNAPDEEVRGITLATDATNNPFVTTIQVNNLYLSRSQFLSRRFGGSAWTNYGPELGKQGFPFLFAPMRGGHLFAYVALDDALRALDITSAGCFFRLRPRLRTIS</sequence>
<proteinExistence type="predicted"/>